<dbReference type="GO" id="GO:0009252">
    <property type="term" value="P:peptidoglycan biosynthetic process"/>
    <property type="evidence" value="ECO:0007669"/>
    <property type="project" value="UniProtKB-UniPathway"/>
</dbReference>
<evidence type="ECO:0000256" key="1">
    <source>
        <dbReference type="ARBA" id="ARBA00004370"/>
    </source>
</evidence>
<dbReference type="InterPro" id="IPR007887">
    <property type="entry name" value="MecA_N"/>
</dbReference>
<dbReference type="SUPFAM" id="SSF56519">
    <property type="entry name" value="Penicillin binding protein dimerisation domain"/>
    <property type="match status" value="1"/>
</dbReference>
<dbReference type="GO" id="GO:0046677">
    <property type="term" value="P:response to antibiotic"/>
    <property type="evidence" value="ECO:0007669"/>
    <property type="project" value="InterPro"/>
</dbReference>
<proteinExistence type="inferred from homology"/>
<protein>
    <recommendedName>
        <fullName evidence="4">serine-type D-Ala-D-Ala carboxypeptidase</fullName>
        <ecNumber evidence="4">3.4.16.4</ecNumber>
    </recommendedName>
</protein>
<evidence type="ECO:0000256" key="3">
    <source>
        <dbReference type="ARBA" id="ARBA00007171"/>
    </source>
</evidence>
<evidence type="ECO:0000256" key="4">
    <source>
        <dbReference type="ARBA" id="ARBA00012448"/>
    </source>
</evidence>
<evidence type="ECO:0000313" key="10">
    <source>
        <dbReference type="EMBL" id="MRH41955.1"/>
    </source>
</evidence>
<dbReference type="Gene3D" id="3.40.710.10">
    <property type="entry name" value="DD-peptidase/beta-lactamase superfamily"/>
    <property type="match status" value="1"/>
</dbReference>
<dbReference type="Gene3D" id="3.30.1390.30">
    <property type="entry name" value="Penicillin-binding protein 2a, domain 3"/>
    <property type="match status" value="1"/>
</dbReference>
<keyword evidence="5" id="KW-0472">Membrane</keyword>
<reference evidence="10" key="1">
    <citation type="submission" date="2019-11" db="EMBL/GenBank/DDBJ databases">
        <authorList>
            <person name="Li J."/>
        </authorList>
    </citation>
    <scope>NUCLEOTIDE SEQUENCE</scope>
    <source>
        <strain evidence="10">B6B</strain>
    </source>
</reference>
<comment type="similarity">
    <text evidence="3">Belongs to the transpeptidase family.</text>
</comment>
<evidence type="ECO:0000259" key="8">
    <source>
        <dbReference type="Pfam" id="PF03717"/>
    </source>
</evidence>
<dbReference type="InterPro" id="IPR001460">
    <property type="entry name" value="PCN-bd_Tpept"/>
</dbReference>
<feature type="domain" description="Penicillin-binding protein transpeptidase" evidence="7">
    <location>
        <begin position="361"/>
        <end position="659"/>
    </location>
</feature>
<dbReference type="EC" id="3.4.16.4" evidence="4"/>
<dbReference type="UniPathway" id="UPA00219"/>
<evidence type="ECO:0000259" key="9">
    <source>
        <dbReference type="Pfam" id="PF05223"/>
    </source>
</evidence>
<name>A0A6A8D871_9BACI</name>
<dbReference type="InterPro" id="IPR050515">
    <property type="entry name" value="Beta-lactam/transpept"/>
</dbReference>
<dbReference type="InterPro" id="IPR012338">
    <property type="entry name" value="Beta-lactam/transpept-like"/>
</dbReference>
<comment type="caution">
    <text evidence="10">The sequence shown here is derived from an EMBL/GenBank/DDBJ whole genome shotgun (WGS) entry which is preliminary data.</text>
</comment>
<organism evidence="10 11">
    <name type="scientific">Aquibacillus halophilus</name>
    <dbReference type="NCBI Taxonomy" id="930132"/>
    <lineage>
        <taxon>Bacteria</taxon>
        <taxon>Bacillati</taxon>
        <taxon>Bacillota</taxon>
        <taxon>Bacilli</taxon>
        <taxon>Bacillales</taxon>
        <taxon>Bacillaceae</taxon>
        <taxon>Aquibacillus</taxon>
    </lineage>
</organism>
<dbReference type="GO" id="GO:0005886">
    <property type="term" value="C:plasma membrane"/>
    <property type="evidence" value="ECO:0007669"/>
    <property type="project" value="TreeGrafter"/>
</dbReference>
<keyword evidence="11" id="KW-1185">Reference proteome</keyword>
<dbReference type="SUPFAM" id="SSF56601">
    <property type="entry name" value="beta-lactamase/transpeptidase-like"/>
    <property type="match status" value="1"/>
</dbReference>
<accession>A0A6A8D871</accession>
<dbReference type="GO" id="GO:0008658">
    <property type="term" value="F:penicillin binding"/>
    <property type="evidence" value="ECO:0007669"/>
    <property type="project" value="InterPro"/>
</dbReference>
<evidence type="ECO:0000259" key="7">
    <source>
        <dbReference type="Pfam" id="PF00905"/>
    </source>
</evidence>
<dbReference type="GO" id="GO:0009002">
    <property type="term" value="F:serine-type D-Ala-D-Ala carboxypeptidase activity"/>
    <property type="evidence" value="ECO:0007669"/>
    <property type="project" value="UniProtKB-EC"/>
</dbReference>
<comment type="catalytic activity">
    <reaction evidence="6">
        <text>Preferential cleavage: (Ac)2-L-Lys-D-Ala-|-D-Ala. Also transpeptidation of peptidyl-alanyl moieties that are N-acyl substituents of D-alanine.</text>
        <dbReference type="EC" id="3.4.16.4"/>
    </reaction>
</comment>
<dbReference type="Pfam" id="PF00905">
    <property type="entry name" value="Transpeptidase"/>
    <property type="match status" value="1"/>
</dbReference>
<evidence type="ECO:0000256" key="6">
    <source>
        <dbReference type="ARBA" id="ARBA00034000"/>
    </source>
</evidence>
<dbReference type="Proteomes" id="UP000799092">
    <property type="component" value="Unassembled WGS sequence"/>
</dbReference>
<dbReference type="InterPro" id="IPR036138">
    <property type="entry name" value="PBP_dimer_sf"/>
</dbReference>
<dbReference type="InterPro" id="IPR032710">
    <property type="entry name" value="NTF2-like_dom_sf"/>
</dbReference>
<dbReference type="GO" id="GO:0071555">
    <property type="term" value="P:cell wall organization"/>
    <property type="evidence" value="ECO:0007669"/>
    <property type="project" value="TreeGrafter"/>
</dbReference>
<dbReference type="Gene3D" id="3.10.450.100">
    <property type="entry name" value="NTF2-like, domain 1"/>
    <property type="match status" value="1"/>
</dbReference>
<dbReference type="AlphaFoldDB" id="A0A6A8D871"/>
<dbReference type="OrthoDB" id="9766847at2"/>
<dbReference type="EMBL" id="WJNG01000003">
    <property type="protein sequence ID" value="MRH41955.1"/>
    <property type="molecule type" value="Genomic_DNA"/>
</dbReference>
<dbReference type="PROSITE" id="PS51257">
    <property type="entry name" value="PROKAR_LIPOPROTEIN"/>
    <property type="match status" value="1"/>
</dbReference>
<comment type="pathway">
    <text evidence="2">Cell wall biogenesis; peptidoglycan biosynthesis.</text>
</comment>
<dbReference type="RefSeq" id="WP_153735617.1">
    <property type="nucleotide sequence ID" value="NZ_WJNG01000003.1"/>
</dbReference>
<dbReference type="InterPro" id="IPR005311">
    <property type="entry name" value="PBP_dimer"/>
</dbReference>
<evidence type="ECO:0000256" key="5">
    <source>
        <dbReference type="ARBA" id="ARBA00023136"/>
    </source>
</evidence>
<feature type="domain" description="NTF2-like N-terminal transpeptidase" evidence="9">
    <location>
        <begin position="25"/>
        <end position="151"/>
    </location>
</feature>
<evidence type="ECO:0000313" key="11">
    <source>
        <dbReference type="Proteomes" id="UP000799092"/>
    </source>
</evidence>
<evidence type="ECO:0000256" key="2">
    <source>
        <dbReference type="ARBA" id="ARBA00004752"/>
    </source>
</evidence>
<dbReference type="PANTHER" id="PTHR30627">
    <property type="entry name" value="PEPTIDOGLYCAN D,D-TRANSPEPTIDASE"/>
    <property type="match status" value="1"/>
</dbReference>
<dbReference type="Pfam" id="PF03717">
    <property type="entry name" value="PBP_dimer"/>
    <property type="match status" value="1"/>
</dbReference>
<dbReference type="Pfam" id="PF05223">
    <property type="entry name" value="MecA_N"/>
    <property type="match status" value="1"/>
</dbReference>
<dbReference type="PANTHER" id="PTHR30627:SF25">
    <property type="entry name" value="PENICILLIN-BINDING PROTEIN 3"/>
    <property type="match status" value="1"/>
</dbReference>
<comment type="subcellular location">
    <subcellularLocation>
        <location evidence="1">Membrane</location>
    </subcellularLocation>
</comment>
<dbReference type="GO" id="GO:0071972">
    <property type="term" value="F:peptidoglycan L,D-transpeptidase activity"/>
    <property type="evidence" value="ECO:0007669"/>
    <property type="project" value="TreeGrafter"/>
</dbReference>
<feature type="domain" description="Penicillin-binding protein dimerisation" evidence="8">
    <location>
        <begin position="161"/>
        <end position="321"/>
    </location>
</feature>
<sequence length="670" mass="74280">MRKISLMIFILLLVILSACSEEEVKPEDRLTEYIQQWNELNYSSMYEMIFSSSKEEYSTEQFVDRYQKIYNDLNVTNLNVTFDIPAEDEEEEKSSEEDLTKTFPIHVEMDTLAGPITFDYQATMVQQELSEDEITWFVEWDPGFIFPELKAGGDIEIINESPIRGQIFDRFHNGLAVNESVFNLGVVPERFADNPDQEKQAIADALDIDVETIDSAIGASWVEPQHFVPLKMMPTITEEQADQLHAKIEPLTYQATTGRIYPYGKATAHLTGYIGKITAEELEELDPTIYSANDVIGKSGLESIFEERLKGEKGIKIVVKQEGEEDHVIAEKPVKNGETINLTIDAELQTEIYTSYQDNAGTAAAIHPKTGETLALVSSPSYDPNEFAYGISSANWEAIQNDPQLPLLNRFSSTFSPGSTIKPVTGAIGLQSGTIVPGEGIEINGLTWSNGDSWGNNQVRRVSESTGPVDLTDALVRSDNIFFARKAIEMGNETFVSGLNHFGFGEDIQFPYPIQQSKVSSSGEIDREILLADTSYGQGEMQISALHLALTYTPFLNNGTMLNPVLEMDQPTGEAWKTDLVSGEHALLIQEALRMVVTSSKGTAQGANIANAKLSGKTGTAELKTSLDDDNGKENGWFVAYPEEHDLLIAMMVEEQNSGYVVNTLADIFR</sequence>
<gene>
    <name evidence="10" type="ORF">GH741_04610</name>
</gene>
<dbReference type="Gene3D" id="3.90.1310.10">
    <property type="entry name" value="Penicillin-binding protein 2a (Domain 2)"/>
    <property type="match status" value="1"/>
</dbReference>
<dbReference type="SUPFAM" id="SSF54427">
    <property type="entry name" value="NTF2-like"/>
    <property type="match status" value="1"/>
</dbReference>